<dbReference type="NCBIfam" id="NF002791">
    <property type="entry name" value="PRK02913.1"/>
    <property type="match status" value="1"/>
</dbReference>
<comment type="similarity">
    <text evidence="2 7">Belongs to the UPF0266 family.</text>
</comment>
<keyword evidence="3 7" id="KW-1003">Cell membrane</keyword>
<dbReference type="HAMAP" id="MF_01071">
    <property type="entry name" value="UPF0266"/>
    <property type="match status" value="1"/>
</dbReference>
<feature type="transmembrane region" description="Helical" evidence="7">
    <location>
        <begin position="61"/>
        <end position="78"/>
    </location>
</feature>
<dbReference type="Pfam" id="PF06173">
    <property type="entry name" value="DUF986"/>
    <property type="match status" value="1"/>
</dbReference>
<dbReference type="KEGG" id="pam:PANA_2148"/>
<keyword evidence="9" id="KW-1185">Reference proteome</keyword>
<feature type="transmembrane region" description="Helical" evidence="7">
    <location>
        <begin position="84"/>
        <end position="103"/>
    </location>
</feature>
<protein>
    <recommendedName>
        <fullName evidence="7">UPF0266 membrane protein PANA_2148</fullName>
    </recommendedName>
</protein>
<evidence type="ECO:0000256" key="3">
    <source>
        <dbReference type="ARBA" id="ARBA00022475"/>
    </source>
</evidence>
<accession>D4GG64</accession>
<keyword evidence="4 7" id="KW-0812">Transmembrane</keyword>
<dbReference type="HOGENOM" id="CLU_133645_0_0_6"/>
<dbReference type="STRING" id="706191.PANA_2148"/>
<evidence type="ECO:0000313" key="8">
    <source>
        <dbReference type="EMBL" id="ADD77315.1"/>
    </source>
</evidence>
<keyword evidence="7" id="KW-0997">Cell inner membrane</keyword>
<evidence type="ECO:0000256" key="7">
    <source>
        <dbReference type="HAMAP-Rule" id="MF_01071"/>
    </source>
</evidence>
<dbReference type="AlphaFoldDB" id="D4GG64"/>
<evidence type="ECO:0000256" key="4">
    <source>
        <dbReference type="ARBA" id="ARBA00022692"/>
    </source>
</evidence>
<comment type="subcellular location">
    <subcellularLocation>
        <location evidence="7">Cell inner membrane</location>
        <topology evidence="7">Multi-pass membrane protein</topology>
    </subcellularLocation>
    <subcellularLocation>
        <location evidence="1">Cell membrane</location>
        <topology evidence="1">Multi-pass membrane protein</topology>
    </subcellularLocation>
</comment>
<dbReference type="eggNOG" id="COG4811">
    <property type="taxonomic scope" value="Bacteria"/>
</dbReference>
<proteinExistence type="inferred from homology"/>
<sequence length="168" mass="19437">MWSRDSRPAFISKGRRMSLTDIVIALCIAALLLLAIYVEAVLPRRHGPALLRVPLQRQHKADSLIFIGLLLILLWNNLTHQGPTLTTTLLMVLCFLSFWLFWVRRPKLLMKSQGLFYAGRWTAYPQIQSINLSEDGILVMQLEQRRLLIAVQQLDDLERIYQTLVEAR</sequence>
<dbReference type="EMBL" id="CP001875">
    <property type="protein sequence ID" value="ADD77315.1"/>
    <property type="molecule type" value="Genomic_DNA"/>
</dbReference>
<dbReference type="PIRSF" id="PIRSF020687">
    <property type="entry name" value="UCP020687"/>
    <property type="match status" value="1"/>
</dbReference>
<evidence type="ECO:0000256" key="1">
    <source>
        <dbReference type="ARBA" id="ARBA00004651"/>
    </source>
</evidence>
<evidence type="ECO:0000256" key="2">
    <source>
        <dbReference type="ARBA" id="ARBA00009962"/>
    </source>
</evidence>
<gene>
    <name evidence="8" type="primary">yobD</name>
    <name evidence="8" type="ordered locus">PANA_2148</name>
</gene>
<dbReference type="GO" id="GO:0005886">
    <property type="term" value="C:plasma membrane"/>
    <property type="evidence" value="ECO:0007669"/>
    <property type="project" value="UniProtKB-SubCell"/>
</dbReference>
<dbReference type="Proteomes" id="UP000001702">
    <property type="component" value="Chromosome"/>
</dbReference>
<evidence type="ECO:0000256" key="6">
    <source>
        <dbReference type="ARBA" id="ARBA00023136"/>
    </source>
</evidence>
<name>D4GG64_PANAM</name>
<reference evidence="8 9" key="1">
    <citation type="journal article" date="2010" name="J. Bacteriol.">
        <title>Genome sequence of Pantoea ananatis LMG20103, the causative agent of Eucalyptus blight and dieback.</title>
        <authorList>
            <person name="De Maayer P."/>
            <person name="Chan W.Y."/>
            <person name="Venter S.N."/>
            <person name="Toth I.K."/>
            <person name="Birch P.R."/>
            <person name="Joubert F."/>
            <person name="Coutinho T.A."/>
        </authorList>
    </citation>
    <scope>NUCLEOTIDE SEQUENCE [LARGE SCALE GENOMIC DNA]</scope>
    <source>
        <strain evidence="8 9">LMG 20103</strain>
    </source>
</reference>
<evidence type="ECO:0000313" key="9">
    <source>
        <dbReference type="Proteomes" id="UP000001702"/>
    </source>
</evidence>
<keyword evidence="6 7" id="KW-0472">Membrane</keyword>
<keyword evidence="5 7" id="KW-1133">Transmembrane helix</keyword>
<evidence type="ECO:0000256" key="5">
    <source>
        <dbReference type="ARBA" id="ARBA00022989"/>
    </source>
</evidence>
<dbReference type="InterPro" id="IPR009328">
    <property type="entry name" value="DUF986"/>
</dbReference>
<feature type="transmembrane region" description="Helical" evidence="7">
    <location>
        <begin position="22"/>
        <end position="40"/>
    </location>
</feature>
<organism evidence="8 9">
    <name type="scientific">Pantoea ananatis (strain LMG 20103)</name>
    <dbReference type="NCBI Taxonomy" id="706191"/>
    <lineage>
        <taxon>Bacteria</taxon>
        <taxon>Pseudomonadati</taxon>
        <taxon>Pseudomonadota</taxon>
        <taxon>Gammaproteobacteria</taxon>
        <taxon>Enterobacterales</taxon>
        <taxon>Erwiniaceae</taxon>
        <taxon>Pantoea</taxon>
    </lineage>
</organism>